<dbReference type="Proteomes" id="UP000278627">
    <property type="component" value="Unassembled WGS sequence"/>
</dbReference>
<reference evidence="2 3" key="2">
    <citation type="submission" date="2018-11" db="EMBL/GenBank/DDBJ databases">
        <authorList>
            <consortium name="Pathogen Informatics"/>
        </authorList>
    </citation>
    <scope>NUCLEOTIDE SEQUENCE [LARGE SCALE GENOMIC DNA]</scope>
</reference>
<keyword evidence="3" id="KW-1185">Reference proteome</keyword>
<proteinExistence type="predicted"/>
<sequence length="76" mass="8742">LSALPQLVGSFYGTPLNPAEDQNYRKTWREIVRDYCSAEILIAPLPNGEFIGEDLRLWLKTIKVLKITNCVFLLLY</sequence>
<evidence type="ECO:0000313" key="4">
    <source>
        <dbReference type="WBParaSite" id="BPAG_0000450601-mRNA-1"/>
    </source>
</evidence>
<accession>A0A0N4T8G9</accession>
<evidence type="ECO:0000313" key="3">
    <source>
        <dbReference type="Proteomes" id="UP000278627"/>
    </source>
</evidence>
<dbReference type="Pfam" id="PF24361">
    <property type="entry name" value="DUF7517"/>
    <property type="match status" value="1"/>
</dbReference>
<evidence type="ECO:0000313" key="2">
    <source>
        <dbReference type="EMBL" id="VDN85656.1"/>
    </source>
</evidence>
<dbReference type="AlphaFoldDB" id="A0A0N4T8G9"/>
<dbReference type="InterPro" id="IPR055939">
    <property type="entry name" value="DUF7517"/>
</dbReference>
<dbReference type="EMBL" id="UZAD01002211">
    <property type="protein sequence ID" value="VDN85656.1"/>
    <property type="molecule type" value="Genomic_DNA"/>
</dbReference>
<protein>
    <submittedName>
        <fullName evidence="4">Amidase domain-containing protein</fullName>
    </submittedName>
</protein>
<organism evidence="4">
    <name type="scientific">Brugia pahangi</name>
    <name type="common">Filarial nematode worm</name>
    <dbReference type="NCBI Taxonomy" id="6280"/>
    <lineage>
        <taxon>Eukaryota</taxon>
        <taxon>Metazoa</taxon>
        <taxon>Ecdysozoa</taxon>
        <taxon>Nematoda</taxon>
        <taxon>Chromadorea</taxon>
        <taxon>Rhabditida</taxon>
        <taxon>Spirurina</taxon>
        <taxon>Spiruromorpha</taxon>
        <taxon>Filarioidea</taxon>
        <taxon>Onchocercidae</taxon>
        <taxon>Brugia</taxon>
    </lineage>
</organism>
<evidence type="ECO:0000259" key="1">
    <source>
        <dbReference type="Pfam" id="PF24361"/>
    </source>
</evidence>
<name>A0A0N4T8G9_BRUPA</name>
<reference evidence="4" key="1">
    <citation type="submission" date="2017-02" db="UniProtKB">
        <authorList>
            <consortium name="WormBaseParasite"/>
        </authorList>
    </citation>
    <scope>IDENTIFICATION</scope>
</reference>
<dbReference type="WBParaSite" id="BPAG_0000450601-mRNA-1">
    <property type="protein sequence ID" value="BPAG_0000450601-mRNA-1"/>
    <property type="gene ID" value="BPAG_0000450601"/>
</dbReference>
<feature type="domain" description="DUF7517" evidence="1">
    <location>
        <begin position="1"/>
        <end position="49"/>
    </location>
</feature>
<gene>
    <name evidence="2" type="ORF">BPAG_LOCUS4470</name>
</gene>